<dbReference type="CDD" id="cd00067">
    <property type="entry name" value="GAL4"/>
    <property type="match status" value="1"/>
</dbReference>
<dbReference type="Gene3D" id="4.10.240.10">
    <property type="entry name" value="Zn(2)-C6 fungal-type DNA-binding domain"/>
    <property type="match status" value="1"/>
</dbReference>
<dbReference type="PANTHER" id="PTHR31845:SF17">
    <property type="entry name" value="ZN(II)2CYS6 TRANSCRIPTION FACTOR (EUROFUNG)"/>
    <property type="match status" value="1"/>
</dbReference>
<proteinExistence type="predicted"/>
<evidence type="ECO:0000256" key="4">
    <source>
        <dbReference type="ARBA" id="ARBA00023163"/>
    </source>
</evidence>
<evidence type="ECO:0000256" key="1">
    <source>
        <dbReference type="ARBA" id="ARBA00004123"/>
    </source>
</evidence>
<keyword evidence="3" id="KW-0238">DNA-binding</keyword>
<sequence length="462" mass="51542">MTFHTQSESILSSSKRSACDRCRHQKLRCPRGEHASDSEPCNRCARLGTKCVTSYRQPLGRRTRSASTASATQDSDETRAPYLSQLSGSFRFEQPPSHAILPERESHSTSTLFDHVSVGPVLDAEPHFSYRGHHETQNQMWSHISCSGNLFALGVLSEPTPPSHSSNAEIESGSIEIEQEYHGHHGLRKGSAFTPVRECDQRLSQLNLNLSTLLDSHSPWLAREPLAEGALPRASNSPARDQASPYPTLGSPDPWSDETLGDLLRYMAEFISIMQSYTEENANDRPRLGTVIQLNLLSVHLQIVAICDELFRYLCHHFCQPLCPSSPSPPSGGEYHERSPTSTLRRSKLEEIQPLPGLQLAGFHVQHGTLQARLLLHTVLHHFSLMERMLGLPDEWRVVGKRDASCTGLLENEQGRLLLDAIGTGNVNWTERHDPDIEGNEGLAKLHSLRGKIKTLQQFIEL</sequence>
<name>A0AAN6TA23_9PEZI</name>
<keyword evidence="2" id="KW-0805">Transcription regulation</keyword>
<feature type="domain" description="Zn(2)-C6 fungal-type" evidence="7">
    <location>
        <begin position="18"/>
        <end position="53"/>
    </location>
</feature>
<dbReference type="GO" id="GO:0008270">
    <property type="term" value="F:zinc ion binding"/>
    <property type="evidence" value="ECO:0007669"/>
    <property type="project" value="InterPro"/>
</dbReference>
<accession>A0AAN6TA23</accession>
<reference evidence="8" key="2">
    <citation type="submission" date="2023-05" db="EMBL/GenBank/DDBJ databases">
        <authorList>
            <consortium name="Lawrence Berkeley National Laboratory"/>
            <person name="Steindorff A."/>
            <person name="Hensen N."/>
            <person name="Bonometti L."/>
            <person name="Westerberg I."/>
            <person name="Brannstrom I.O."/>
            <person name="Guillou S."/>
            <person name="Cros-Aarteil S."/>
            <person name="Calhoun S."/>
            <person name="Haridas S."/>
            <person name="Kuo A."/>
            <person name="Mondo S."/>
            <person name="Pangilinan J."/>
            <person name="Riley R."/>
            <person name="Labutti K."/>
            <person name="Andreopoulos B."/>
            <person name="Lipzen A."/>
            <person name="Chen C."/>
            <person name="Yanf M."/>
            <person name="Daum C."/>
            <person name="Ng V."/>
            <person name="Clum A."/>
            <person name="Ohm R."/>
            <person name="Martin F."/>
            <person name="Silar P."/>
            <person name="Natvig D."/>
            <person name="Lalanne C."/>
            <person name="Gautier V."/>
            <person name="Ament-Velasquez S.L."/>
            <person name="Kruys A."/>
            <person name="Hutchinson M.I."/>
            <person name="Powell A.J."/>
            <person name="Barry K."/>
            <person name="Miller A.N."/>
            <person name="Grigoriev I.V."/>
            <person name="Debuchy R."/>
            <person name="Gladieux P."/>
            <person name="Thoren M.H."/>
            <person name="Johannesson H."/>
        </authorList>
    </citation>
    <scope>NUCLEOTIDE SEQUENCE</scope>
    <source>
        <strain evidence="8">CBS 508.74</strain>
    </source>
</reference>
<evidence type="ECO:0000313" key="8">
    <source>
        <dbReference type="EMBL" id="KAK4110383.1"/>
    </source>
</evidence>
<dbReference type="InterPro" id="IPR001138">
    <property type="entry name" value="Zn2Cys6_DnaBD"/>
</dbReference>
<evidence type="ECO:0000256" key="6">
    <source>
        <dbReference type="SAM" id="MobiDB-lite"/>
    </source>
</evidence>
<evidence type="ECO:0000256" key="3">
    <source>
        <dbReference type="ARBA" id="ARBA00023125"/>
    </source>
</evidence>
<protein>
    <recommendedName>
        <fullName evidence="7">Zn(2)-C6 fungal-type domain-containing protein</fullName>
    </recommendedName>
</protein>
<keyword evidence="9" id="KW-1185">Reference proteome</keyword>
<feature type="region of interest" description="Disordered" evidence="6">
    <location>
        <begin position="231"/>
        <end position="255"/>
    </location>
</feature>
<evidence type="ECO:0000259" key="7">
    <source>
        <dbReference type="PROSITE" id="PS50048"/>
    </source>
</evidence>
<evidence type="ECO:0000256" key="5">
    <source>
        <dbReference type="ARBA" id="ARBA00023242"/>
    </source>
</evidence>
<dbReference type="Pfam" id="PF00172">
    <property type="entry name" value="Zn_clus"/>
    <property type="match status" value="1"/>
</dbReference>
<dbReference type="GeneID" id="89933274"/>
<dbReference type="EMBL" id="MU853351">
    <property type="protein sequence ID" value="KAK4110383.1"/>
    <property type="molecule type" value="Genomic_DNA"/>
</dbReference>
<comment type="caution">
    <text evidence="8">The sequence shown here is derived from an EMBL/GenBank/DDBJ whole genome shotgun (WGS) entry which is preliminary data.</text>
</comment>
<keyword evidence="5" id="KW-0539">Nucleus</keyword>
<evidence type="ECO:0000256" key="2">
    <source>
        <dbReference type="ARBA" id="ARBA00023015"/>
    </source>
</evidence>
<dbReference type="InterPro" id="IPR036864">
    <property type="entry name" value="Zn2-C6_fun-type_DNA-bd_sf"/>
</dbReference>
<feature type="region of interest" description="Disordered" evidence="6">
    <location>
        <begin position="58"/>
        <end position="79"/>
    </location>
</feature>
<dbReference type="RefSeq" id="XP_064667953.1">
    <property type="nucleotide sequence ID" value="XM_064809151.1"/>
</dbReference>
<feature type="region of interest" description="Disordered" evidence="6">
    <location>
        <begin position="326"/>
        <end position="345"/>
    </location>
</feature>
<dbReference type="AlphaFoldDB" id="A0AAN6TA23"/>
<dbReference type="GO" id="GO:0000981">
    <property type="term" value="F:DNA-binding transcription factor activity, RNA polymerase II-specific"/>
    <property type="evidence" value="ECO:0007669"/>
    <property type="project" value="InterPro"/>
</dbReference>
<dbReference type="Proteomes" id="UP001302812">
    <property type="component" value="Unassembled WGS sequence"/>
</dbReference>
<comment type="subcellular location">
    <subcellularLocation>
        <location evidence="1">Nucleus</location>
    </subcellularLocation>
</comment>
<dbReference type="PROSITE" id="PS00463">
    <property type="entry name" value="ZN2_CY6_FUNGAL_1"/>
    <property type="match status" value="1"/>
</dbReference>
<dbReference type="SUPFAM" id="SSF57701">
    <property type="entry name" value="Zn2/Cys6 DNA-binding domain"/>
    <property type="match status" value="1"/>
</dbReference>
<evidence type="ECO:0000313" key="9">
    <source>
        <dbReference type="Proteomes" id="UP001302812"/>
    </source>
</evidence>
<dbReference type="PROSITE" id="PS50048">
    <property type="entry name" value="ZN2_CY6_FUNGAL_2"/>
    <property type="match status" value="1"/>
</dbReference>
<reference evidence="8" key="1">
    <citation type="journal article" date="2023" name="Mol. Phylogenet. Evol.">
        <title>Genome-scale phylogeny and comparative genomics of the fungal order Sordariales.</title>
        <authorList>
            <person name="Hensen N."/>
            <person name="Bonometti L."/>
            <person name="Westerberg I."/>
            <person name="Brannstrom I.O."/>
            <person name="Guillou S."/>
            <person name="Cros-Aarteil S."/>
            <person name="Calhoun S."/>
            <person name="Haridas S."/>
            <person name="Kuo A."/>
            <person name="Mondo S."/>
            <person name="Pangilinan J."/>
            <person name="Riley R."/>
            <person name="LaButti K."/>
            <person name="Andreopoulos B."/>
            <person name="Lipzen A."/>
            <person name="Chen C."/>
            <person name="Yan M."/>
            <person name="Daum C."/>
            <person name="Ng V."/>
            <person name="Clum A."/>
            <person name="Steindorff A."/>
            <person name="Ohm R.A."/>
            <person name="Martin F."/>
            <person name="Silar P."/>
            <person name="Natvig D.O."/>
            <person name="Lalanne C."/>
            <person name="Gautier V."/>
            <person name="Ament-Velasquez S.L."/>
            <person name="Kruys A."/>
            <person name="Hutchinson M.I."/>
            <person name="Powell A.J."/>
            <person name="Barry K."/>
            <person name="Miller A.N."/>
            <person name="Grigoriev I.V."/>
            <person name="Debuchy R."/>
            <person name="Gladieux P."/>
            <person name="Hiltunen Thoren M."/>
            <person name="Johannesson H."/>
        </authorList>
    </citation>
    <scope>NUCLEOTIDE SEQUENCE</scope>
    <source>
        <strain evidence="8">CBS 508.74</strain>
    </source>
</reference>
<dbReference type="PANTHER" id="PTHR31845">
    <property type="entry name" value="FINGER DOMAIN PROTEIN, PUTATIVE-RELATED"/>
    <property type="match status" value="1"/>
</dbReference>
<keyword evidence="4" id="KW-0804">Transcription</keyword>
<dbReference type="GO" id="GO:0005634">
    <property type="term" value="C:nucleus"/>
    <property type="evidence" value="ECO:0007669"/>
    <property type="project" value="UniProtKB-SubCell"/>
</dbReference>
<dbReference type="InterPro" id="IPR051089">
    <property type="entry name" value="prtT"/>
</dbReference>
<gene>
    <name evidence="8" type="ORF">N656DRAFT_292320</name>
</gene>
<dbReference type="GO" id="GO:0000976">
    <property type="term" value="F:transcription cis-regulatory region binding"/>
    <property type="evidence" value="ECO:0007669"/>
    <property type="project" value="TreeGrafter"/>
</dbReference>
<organism evidence="8 9">
    <name type="scientific">Canariomyces notabilis</name>
    <dbReference type="NCBI Taxonomy" id="2074819"/>
    <lineage>
        <taxon>Eukaryota</taxon>
        <taxon>Fungi</taxon>
        <taxon>Dikarya</taxon>
        <taxon>Ascomycota</taxon>
        <taxon>Pezizomycotina</taxon>
        <taxon>Sordariomycetes</taxon>
        <taxon>Sordariomycetidae</taxon>
        <taxon>Sordariales</taxon>
        <taxon>Chaetomiaceae</taxon>
        <taxon>Canariomyces</taxon>
    </lineage>
</organism>